<dbReference type="Proteomes" id="UP000235392">
    <property type="component" value="Unassembled WGS sequence"/>
</dbReference>
<evidence type="ECO:0000313" key="2">
    <source>
        <dbReference type="EMBL" id="PLW34208.1"/>
    </source>
</evidence>
<organism evidence="2 3">
    <name type="scientific">Puccinia coronata f. sp. avenae</name>
    <dbReference type="NCBI Taxonomy" id="200324"/>
    <lineage>
        <taxon>Eukaryota</taxon>
        <taxon>Fungi</taxon>
        <taxon>Dikarya</taxon>
        <taxon>Basidiomycota</taxon>
        <taxon>Pucciniomycotina</taxon>
        <taxon>Pucciniomycetes</taxon>
        <taxon>Pucciniales</taxon>
        <taxon>Pucciniaceae</taxon>
        <taxon>Puccinia</taxon>
    </lineage>
</organism>
<sequence length="50" mass="5479">MTSQNGGCDNFSLFVVFIVVVQLIVSVQVLQFKGLRKDWGGGSSNQSTRM</sequence>
<keyword evidence="1" id="KW-0812">Transmembrane</keyword>
<keyword evidence="1" id="KW-1133">Transmembrane helix</keyword>
<evidence type="ECO:0000256" key="1">
    <source>
        <dbReference type="SAM" id="Phobius"/>
    </source>
</evidence>
<evidence type="ECO:0000313" key="3">
    <source>
        <dbReference type="Proteomes" id="UP000235392"/>
    </source>
</evidence>
<gene>
    <name evidence="2" type="ORF">PCASD_15032</name>
</gene>
<comment type="caution">
    <text evidence="2">The sequence shown here is derived from an EMBL/GenBank/DDBJ whole genome shotgun (WGS) entry which is preliminary data.</text>
</comment>
<keyword evidence="1" id="KW-0472">Membrane</keyword>
<reference evidence="2 3" key="1">
    <citation type="submission" date="2017-11" db="EMBL/GenBank/DDBJ databases">
        <title>De novo assembly and phasing of dikaryotic genomes from two isolates of Puccinia coronata f. sp. avenae, the causal agent of oat crown rust.</title>
        <authorList>
            <person name="Miller M.E."/>
            <person name="Zhang Y."/>
            <person name="Omidvar V."/>
            <person name="Sperschneider J."/>
            <person name="Schwessinger B."/>
            <person name="Raley C."/>
            <person name="Palmer J.M."/>
            <person name="Garnica D."/>
            <person name="Upadhyaya N."/>
            <person name="Rathjen J."/>
            <person name="Taylor J.M."/>
            <person name="Park R.F."/>
            <person name="Dodds P.N."/>
            <person name="Hirsch C.D."/>
            <person name="Kianian S.F."/>
            <person name="Figueroa M."/>
        </authorList>
    </citation>
    <scope>NUCLEOTIDE SEQUENCE [LARGE SCALE GENOMIC DNA]</scope>
    <source>
        <strain evidence="2">12SD80</strain>
    </source>
</reference>
<accession>A0A2N5U953</accession>
<name>A0A2N5U953_9BASI</name>
<dbReference type="EMBL" id="PGCI01000202">
    <property type="protein sequence ID" value="PLW34208.1"/>
    <property type="molecule type" value="Genomic_DNA"/>
</dbReference>
<protein>
    <submittedName>
        <fullName evidence="2">Uncharacterized protein</fullName>
    </submittedName>
</protein>
<dbReference type="AlphaFoldDB" id="A0A2N5U953"/>
<proteinExistence type="predicted"/>
<feature type="transmembrane region" description="Helical" evidence="1">
    <location>
        <begin position="12"/>
        <end position="30"/>
    </location>
</feature>